<name>A0A9P8CND7_9HYPO</name>
<accession>A0A9P8CND7</accession>
<evidence type="ECO:0000313" key="2">
    <source>
        <dbReference type="EMBL" id="KAG9251611.1"/>
    </source>
</evidence>
<evidence type="ECO:0000256" key="1">
    <source>
        <dbReference type="SAM" id="MobiDB-lite"/>
    </source>
</evidence>
<protein>
    <submittedName>
        <fullName evidence="2">Uncharacterized protein</fullName>
    </submittedName>
</protein>
<dbReference type="RefSeq" id="XP_046115535.1">
    <property type="nucleotide sequence ID" value="XM_046265289.1"/>
</dbReference>
<dbReference type="AlphaFoldDB" id="A0A9P8CND7"/>
<feature type="compositionally biased region" description="Polar residues" evidence="1">
    <location>
        <begin position="379"/>
        <end position="388"/>
    </location>
</feature>
<proteinExistence type="predicted"/>
<comment type="caution">
    <text evidence="2">The sequence shown here is derived from an EMBL/GenBank/DDBJ whole genome shotgun (WGS) entry which is preliminary data.</text>
</comment>
<evidence type="ECO:0000313" key="3">
    <source>
        <dbReference type="Proteomes" id="UP000887229"/>
    </source>
</evidence>
<dbReference type="GeneID" id="70296192"/>
<gene>
    <name evidence="2" type="ORF">F5Z01DRAFT_676801</name>
</gene>
<dbReference type="Proteomes" id="UP000887229">
    <property type="component" value="Unassembled WGS sequence"/>
</dbReference>
<reference evidence="2" key="1">
    <citation type="journal article" date="2021" name="IMA Fungus">
        <title>Genomic characterization of three marine fungi, including Emericellopsis atlantica sp. nov. with signatures of a generalist lifestyle and marine biomass degradation.</title>
        <authorList>
            <person name="Hagestad O.C."/>
            <person name="Hou L."/>
            <person name="Andersen J.H."/>
            <person name="Hansen E.H."/>
            <person name="Altermark B."/>
            <person name="Li C."/>
            <person name="Kuhnert E."/>
            <person name="Cox R.J."/>
            <person name="Crous P.W."/>
            <person name="Spatafora J.W."/>
            <person name="Lail K."/>
            <person name="Amirebrahimi M."/>
            <person name="Lipzen A."/>
            <person name="Pangilinan J."/>
            <person name="Andreopoulos W."/>
            <person name="Hayes R.D."/>
            <person name="Ng V."/>
            <person name="Grigoriev I.V."/>
            <person name="Jackson S.A."/>
            <person name="Sutton T.D.S."/>
            <person name="Dobson A.D.W."/>
            <person name="Rama T."/>
        </authorList>
    </citation>
    <scope>NUCLEOTIDE SEQUENCE</scope>
    <source>
        <strain evidence="2">TS7</strain>
    </source>
</reference>
<keyword evidence="3" id="KW-1185">Reference proteome</keyword>
<dbReference type="EMBL" id="MU251267">
    <property type="protein sequence ID" value="KAG9251611.1"/>
    <property type="molecule type" value="Genomic_DNA"/>
</dbReference>
<organism evidence="2 3">
    <name type="scientific">Emericellopsis atlantica</name>
    <dbReference type="NCBI Taxonomy" id="2614577"/>
    <lineage>
        <taxon>Eukaryota</taxon>
        <taxon>Fungi</taxon>
        <taxon>Dikarya</taxon>
        <taxon>Ascomycota</taxon>
        <taxon>Pezizomycotina</taxon>
        <taxon>Sordariomycetes</taxon>
        <taxon>Hypocreomycetidae</taxon>
        <taxon>Hypocreales</taxon>
        <taxon>Bionectriaceae</taxon>
        <taxon>Emericellopsis</taxon>
    </lineage>
</organism>
<dbReference type="OrthoDB" id="5413531at2759"/>
<feature type="region of interest" description="Disordered" evidence="1">
    <location>
        <begin position="374"/>
        <end position="394"/>
    </location>
</feature>
<sequence length="394" mass="43737">MASSKTPTQPLVPVIPATEFAISYVSAFTAAGYAHGLTPEDLKTLSHINCSYLSGSRAPTLLELKQHAQSLAILIRKVSLSTAFGVIDNENYPEEGCVPRFVENEAFDWLNDLSAPYANDDEHHNRPLWALHNHDDRNSPEHQAQMSYAHLTQHANECLSILDHDLVDKGGIMALVPEVNSVGFQDFENTLIGQLLLREEKSAERILQLEYLYAQALDALTPAAFAPLQVRSVDGSQDPQQYQKEAQRRFVLVNVTEDMERVMHGLFDEAERKHIGTEARASLNGVSGRSVDAAAHSPALIKLDMLSRLYRVKGAGSDSAIFLLPAVKHHPGTRDTLALESTPRIVTVPEPHEPVHRATKLKQMRRAERAQWQEERKTLSGQAGTVETSDVMFT</sequence>